<sequence>MEALEAHAKQECLSLTTRMSNKLPRKLQDIICSHLSVDSALTWNQKSQPLTPDC</sequence>
<dbReference type="AlphaFoldDB" id="A0A6A6EJG1"/>
<reference evidence="1" key="1">
    <citation type="journal article" date="2020" name="Stud. Mycol.">
        <title>101 Dothideomycetes genomes: a test case for predicting lifestyles and emergence of pathogens.</title>
        <authorList>
            <person name="Haridas S."/>
            <person name="Albert R."/>
            <person name="Binder M."/>
            <person name="Bloem J."/>
            <person name="Labutti K."/>
            <person name="Salamov A."/>
            <person name="Andreopoulos B."/>
            <person name="Baker S."/>
            <person name="Barry K."/>
            <person name="Bills G."/>
            <person name="Bluhm B."/>
            <person name="Cannon C."/>
            <person name="Castanera R."/>
            <person name="Culley D."/>
            <person name="Daum C."/>
            <person name="Ezra D."/>
            <person name="Gonzalez J."/>
            <person name="Henrissat B."/>
            <person name="Kuo A."/>
            <person name="Liang C."/>
            <person name="Lipzen A."/>
            <person name="Lutzoni F."/>
            <person name="Magnuson J."/>
            <person name="Mondo S."/>
            <person name="Nolan M."/>
            <person name="Ohm R."/>
            <person name="Pangilinan J."/>
            <person name="Park H.-J."/>
            <person name="Ramirez L."/>
            <person name="Alfaro M."/>
            <person name="Sun H."/>
            <person name="Tritt A."/>
            <person name="Yoshinaga Y."/>
            <person name="Zwiers L.-H."/>
            <person name="Turgeon B."/>
            <person name="Goodwin S."/>
            <person name="Spatafora J."/>
            <person name="Crous P."/>
            <person name="Grigoriev I."/>
        </authorList>
    </citation>
    <scope>NUCLEOTIDE SEQUENCE</scope>
    <source>
        <strain evidence="1">CBS 207.26</strain>
    </source>
</reference>
<evidence type="ECO:0000313" key="2">
    <source>
        <dbReference type="Proteomes" id="UP000800200"/>
    </source>
</evidence>
<name>A0A6A6EJG1_9PEZI</name>
<dbReference type="Proteomes" id="UP000800200">
    <property type="component" value="Unassembled WGS sequence"/>
</dbReference>
<accession>A0A6A6EJG1</accession>
<gene>
    <name evidence="1" type="ORF">K469DRAFT_721804</name>
</gene>
<keyword evidence="2" id="KW-1185">Reference proteome</keyword>
<proteinExistence type="predicted"/>
<protein>
    <submittedName>
        <fullName evidence="1">Uncharacterized protein</fullName>
    </submittedName>
</protein>
<evidence type="ECO:0000313" key="1">
    <source>
        <dbReference type="EMBL" id="KAF2190868.1"/>
    </source>
</evidence>
<organism evidence="1 2">
    <name type="scientific">Zopfia rhizophila CBS 207.26</name>
    <dbReference type="NCBI Taxonomy" id="1314779"/>
    <lineage>
        <taxon>Eukaryota</taxon>
        <taxon>Fungi</taxon>
        <taxon>Dikarya</taxon>
        <taxon>Ascomycota</taxon>
        <taxon>Pezizomycotina</taxon>
        <taxon>Dothideomycetes</taxon>
        <taxon>Dothideomycetes incertae sedis</taxon>
        <taxon>Zopfiaceae</taxon>
        <taxon>Zopfia</taxon>
    </lineage>
</organism>
<dbReference type="EMBL" id="ML994618">
    <property type="protein sequence ID" value="KAF2190868.1"/>
    <property type="molecule type" value="Genomic_DNA"/>
</dbReference>